<feature type="transmembrane region" description="Helical" evidence="1">
    <location>
        <begin position="616"/>
        <end position="639"/>
    </location>
</feature>
<proteinExistence type="predicted"/>
<dbReference type="PROSITE" id="PS50948">
    <property type="entry name" value="PAN"/>
    <property type="match status" value="2"/>
</dbReference>
<organism evidence="4 5">
    <name type="scientific">Trichonephila inaurata madagascariensis</name>
    <dbReference type="NCBI Taxonomy" id="2747483"/>
    <lineage>
        <taxon>Eukaryota</taxon>
        <taxon>Metazoa</taxon>
        <taxon>Ecdysozoa</taxon>
        <taxon>Arthropoda</taxon>
        <taxon>Chelicerata</taxon>
        <taxon>Arachnida</taxon>
        <taxon>Araneae</taxon>
        <taxon>Araneomorphae</taxon>
        <taxon>Entelegynae</taxon>
        <taxon>Araneoidea</taxon>
        <taxon>Nephilidae</taxon>
        <taxon>Trichonephila</taxon>
        <taxon>Trichonephila inaurata</taxon>
    </lineage>
</organism>
<feature type="domain" description="Apple" evidence="2">
    <location>
        <begin position="128"/>
        <end position="211"/>
    </location>
</feature>
<gene>
    <name evidence="4" type="primary">AVEN_216036_1</name>
    <name evidence="4" type="ORF">TNIN_276051</name>
</gene>
<protein>
    <recommendedName>
        <fullName evidence="6">Cuticlin-1</fullName>
    </recommendedName>
</protein>
<accession>A0A8X6YEI1</accession>
<dbReference type="InterPro" id="IPR057371">
    <property type="entry name" value="VERL_C"/>
</dbReference>
<dbReference type="Pfam" id="PF00024">
    <property type="entry name" value="PAN_1"/>
    <property type="match status" value="3"/>
</dbReference>
<evidence type="ECO:0000259" key="2">
    <source>
        <dbReference type="PROSITE" id="PS50948"/>
    </source>
</evidence>
<keyword evidence="1" id="KW-0812">Transmembrane</keyword>
<dbReference type="Proteomes" id="UP000886998">
    <property type="component" value="Unassembled WGS sequence"/>
</dbReference>
<sequence length="649" mass="72172">MDCPMFAKASITITIHSLGLYKFFVCGCTVVPNNGRVTFLKSTGLSYGGFSYFTIRNVSLHECQRWCRDDTECEAAAFDYSVRPQDGMPETTCTLQNDTTAGKTNVAPKRGKHTYYLTKVHVNSEHLCDRLWTFEWIPNKILRGLDNAIIFTSNRESCLAACLSEVRFVCRSVEFNMVTHECHLSEFDRRSPGANVHLVDSQGVDYLENFCLQSSMVCPGPKHYNYLQVGLSQAAVTSYVQYNYYPDKQIVVNSRQDCLHQCSIEESFVCRSVLFKPDTRPGKALCVLYHLDHTAFPGGADDLSTASPQPVIGGERSRFYLETVCGAGPSDGLFNQVPEMLHETTPKTAAVMENETRPAMHMESATTAGVYTNTVVLQHHNVVLTKADKMYNVRCTYETTSRNVSFGMIPVRDPATLEVSGAPEAPLPQIVILGRDGREASTVRIGDRLTFHIEIPEDTPYGIFARSCFAMAKDGRSTFEIIDERGCPVDPVIFPRFLQVGGALESSYEAFRFTESYGVIFQCNVKYCVGKCEPAICGDYLSLAREESWGRKRRSVSDNAGPLEDEMTLSKEILVLDFGDEGVSTSLKHTPHSANESFVVQPSVSIFGECASRTSLMALGVTTALLFVIYVCTVAYFVAHQKAAKQLRR</sequence>
<dbReference type="Pfam" id="PF25272">
    <property type="entry name" value="VERL_C"/>
    <property type="match status" value="1"/>
</dbReference>
<evidence type="ECO:0000313" key="5">
    <source>
        <dbReference type="Proteomes" id="UP000886998"/>
    </source>
</evidence>
<dbReference type="SMART" id="SM00241">
    <property type="entry name" value="ZP"/>
    <property type="match status" value="1"/>
</dbReference>
<evidence type="ECO:0000256" key="1">
    <source>
        <dbReference type="SAM" id="Phobius"/>
    </source>
</evidence>
<dbReference type="PROSITE" id="PS51034">
    <property type="entry name" value="ZP_2"/>
    <property type="match status" value="1"/>
</dbReference>
<comment type="caution">
    <text evidence="4">The sequence shown here is derived from an EMBL/GenBank/DDBJ whole genome shotgun (WGS) entry which is preliminary data.</text>
</comment>
<dbReference type="GO" id="GO:0009653">
    <property type="term" value="P:anatomical structure morphogenesis"/>
    <property type="evidence" value="ECO:0007669"/>
    <property type="project" value="TreeGrafter"/>
</dbReference>
<feature type="domain" description="Apple" evidence="2">
    <location>
        <begin position="28"/>
        <end position="119"/>
    </location>
</feature>
<dbReference type="InterPro" id="IPR003609">
    <property type="entry name" value="Pan_app"/>
</dbReference>
<dbReference type="AlphaFoldDB" id="A0A8X6YEI1"/>
<dbReference type="PANTHER" id="PTHR47327:SF1">
    <property type="entry name" value="RE15579P"/>
    <property type="match status" value="1"/>
</dbReference>
<evidence type="ECO:0000313" key="4">
    <source>
        <dbReference type="EMBL" id="GFY69208.1"/>
    </source>
</evidence>
<dbReference type="PANTHER" id="PTHR47327">
    <property type="entry name" value="FI18240P1-RELATED"/>
    <property type="match status" value="1"/>
</dbReference>
<feature type="domain" description="ZP" evidence="3">
    <location>
        <begin position="294"/>
        <end position="544"/>
    </location>
</feature>
<keyword evidence="5" id="KW-1185">Reference proteome</keyword>
<dbReference type="EMBL" id="BMAV01017506">
    <property type="protein sequence ID" value="GFY69208.1"/>
    <property type="molecule type" value="Genomic_DNA"/>
</dbReference>
<dbReference type="InterPro" id="IPR001507">
    <property type="entry name" value="ZP_dom"/>
</dbReference>
<dbReference type="SUPFAM" id="SSF57414">
    <property type="entry name" value="Hairpin loop containing domain-like"/>
    <property type="match status" value="2"/>
</dbReference>
<dbReference type="SMART" id="SM00473">
    <property type="entry name" value="PAN_AP"/>
    <property type="match status" value="3"/>
</dbReference>
<dbReference type="Gene3D" id="3.50.4.10">
    <property type="entry name" value="Hepatocyte Growth Factor"/>
    <property type="match status" value="2"/>
</dbReference>
<keyword evidence="1" id="KW-1133">Transmembrane helix</keyword>
<name>A0A8X6YEI1_9ARAC</name>
<dbReference type="InterPro" id="IPR052774">
    <property type="entry name" value="Celegans_DevNeuronal_Protein"/>
</dbReference>
<dbReference type="CDD" id="cd01099">
    <property type="entry name" value="PAN_AP_HGF"/>
    <property type="match status" value="1"/>
</dbReference>
<reference evidence="4" key="1">
    <citation type="submission" date="2020-08" db="EMBL/GenBank/DDBJ databases">
        <title>Multicomponent nature underlies the extraordinary mechanical properties of spider dragline silk.</title>
        <authorList>
            <person name="Kono N."/>
            <person name="Nakamura H."/>
            <person name="Mori M."/>
            <person name="Yoshida Y."/>
            <person name="Ohtoshi R."/>
            <person name="Malay A.D."/>
            <person name="Moran D.A.P."/>
            <person name="Tomita M."/>
            <person name="Numata K."/>
            <person name="Arakawa K."/>
        </authorList>
    </citation>
    <scope>NUCLEOTIDE SEQUENCE</scope>
</reference>
<dbReference type="OrthoDB" id="5775605at2759"/>
<keyword evidence="1" id="KW-0472">Membrane</keyword>
<evidence type="ECO:0008006" key="6">
    <source>
        <dbReference type="Google" id="ProtNLM"/>
    </source>
</evidence>
<evidence type="ECO:0000259" key="3">
    <source>
        <dbReference type="PROSITE" id="PS51034"/>
    </source>
</evidence>